<dbReference type="InterPro" id="IPR007487">
    <property type="entry name" value="ABC_transpt-TYRBP-like"/>
</dbReference>
<dbReference type="Proteomes" id="UP000611629">
    <property type="component" value="Unassembled WGS sequence"/>
</dbReference>
<dbReference type="RefSeq" id="WP_179239726.1">
    <property type="nucleotide sequence ID" value="NZ_JACBNQ010000036.1"/>
</dbReference>
<evidence type="ECO:0000313" key="2">
    <source>
        <dbReference type="Proteomes" id="UP000611629"/>
    </source>
</evidence>
<protein>
    <submittedName>
        <fullName evidence="1">ABC transporter substrate-binding protein</fullName>
    </submittedName>
</protein>
<dbReference type="Gene3D" id="3.40.50.2300">
    <property type="match status" value="2"/>
</dbReference>
<dbReference type="Pfam" id="PF04392">
    <property type="entry name" value="ABC_sub_bind"/>
    <property type="match status" value="1"/>
</dbReference>
<organism evidence="1 2">
    <name type="scientific">Sedimentibacter hydroxybenzoicus DSM 7310</name>
    <dbReference type="NCBI Taxonomy" id="1123245"/>
    <lineage>
        <taxon>Bacteria</taxon>
        <taxon>Bacillati</taxon>
        <taxon>Bacillota</taxon>
        <taxon>Tissierellia</taxon>
        <taxon>Sedimentibacter</taxon>
    </lineage>
</organism>
<name>A0A974BNE1_SEDHY</name>
<dbReference type="PANTHER" id="PTHR35271:SF1">
    <property type="entry name" value="ABC TRANSPORTER, SUBSTRATE-BINDING LIPOPROTEIN"/>
    <property type="match status" value="1"/>
</dbReference>
<gene>
    <name evidence="1" type="ORF">HZF24_17815</name>
</gene>
<dbReference type="PANTHER" id="PTHR35271">
    <property type="entry name" value="ABC TRANSPORTER, SUBSTRATE-BINDING LIPOPROTEIN-RELATED"/>
    <property type="match status" value="1"/>
</dbReference>
<proteinExistence type="predicted"/>
<dbReference type="EMBL" id="JACBNQ010000036">
    <property type="protein sequence ID" value="NYB76007.1"/>
    <property type="molecule type" value="Genomic_DNA"/>
</dbReference>
<dbReference type="InterPro" id="IPR028082">
    <property type="entry name" value="Peripla_BP_I"/>
</dbReference>
<accession>A0A974BNE1</accession>
<reference evidence="1" key="1">
    <citation type="submission" date="2020-07" db="EMBL/GenBank/DDBJ databases">
        <title>Genomic analysis of a strain of Sedimentibacter Hydroxybenzoicus DSM7310.</title>
        <authorList>
            <person name="Ma S."/>
        </authorList>
    </citation>
    <scope>NUCLEOTIDE SEQUENCE</scope>
    <source>
        <strain evidence="1">DSM 7310</strain>
    </source>
</reference>
<keyword evidence="2" id="KW-1185">Reference proteome</keyword>
<dbReference type="PROSITE" id="PS51257">
    <property type="entry name" value="PROKAR_LIPOPROTEIN"/>
    <property type="match status" value="1"/>
</dbReference>
<evidence type="ECO:0000313" key="1">
    <source>
        <dbReference type="EMBL" id="NYB76007.1"/>
    </source>
</evidence>
<dbReference type="AlphaFoldDB" id="A0A974BNE1"/>
<comment type="caution">
    <text evidence="1">The sequence shown here is derived from an EMBL/GenBank/DDBJ whole genome shotgun (WGS) entry which is preliminary data.</text>
</comment>
<sequence length="332" mass="36305">MKLNIKKYMAMVLLVPVIMTGCQSEEANSPQEQDSTDNSYKIGISQLMEHPSLDQSREGFVDRLKELGLDVQIDYVNSQGDVNTVQAIAEKFVKDKVDMIYAIATPPAQAARQATKDTGIPVLFSAVTDPVFSQIVDGLDKIDNVTGLSNKVEPSQILKSVKNLKEEINVIGIIYNIGESNSEIQVKEVTAAAEELGMTVETAGITSANDIPQAINTLEKKIDVLYIVSDNTVASSIQLVANLCIEKKIMTVSIVESQISDGILMVNGLNYYDHGKQAADMAKAILVDKKDIKDVHVEKPTVLNKKVNLNTMEILGLTKDNKAFEGAEFIEQ</sequence>
<dbReference type="SUPFAM" id="SSF53822">
    <property type="entry name" value="Periplasmic binding protein-like I"/>
    <property type="match status" value="1"/>
</dbReference>
<dbReference type="CDD" id="cd06325">
    <property type="entry name" value="PBP1_ABC_unchar_transporter"/>
    <property type="match status" value="1"/>
</dbReference>